<dbReference type="EMBL" id="CP048711">
    <property type="protein sequence ID" value="QIB64450.1"/>
    <property type="molecule type" value="Genomic_DNA"/>
</dbReference>
<proteinExistence type="predicted"/>
<dbReference type="InterPro" id="IPR011990">
    <property type="entry name" value="TPR-like_helical_dom_sf"/>
</dbReference>
<dbReference type="InterPro" id="IPR010323">
    <property type="entry name" value="DUF924"/>
</dbReference>
<gene>
    <name evidence="1" type="ORF">G3T16_02595</name>
</gene>
<dbReference type="Pfam" id="PF06041">
    <property type="entry name" value="DUF924"/>
    <property type="match status" value="1"/>
</dbReference>
<name>A0A6C0TX90_9GAMM</name>
<reference evidence="1 2" key="1">
    <citation type="submission" date="2020-02" db="EMBL/GenBank/DDBJ databases">
        <title>Genome sequencing for Kineobactrum sp. M2.</title>
        <authorList>
            <person name="Park S.-J."/>
        </authorList>
    </citation>
    <scope>NUCLEOTIDE SEQUENCE [LARGE SCALE GENOMIC DNA]</scope>
    <source>
        <strain evidence="1 2">M2</strain>
    </source>
</reference>
<dbReference type="AlphaFoldDB" id="A0A6C0TX90"/>
<dbReference type="PANTHER" id="PTHR23004">
    <property type="entry name" value="DOUBLECORTIN DOMAIN CONTAINING 2"/>
    <property type="match status" value="1"/>
</dbReference>
<keyword evidence="2" id="KW-1185">Reference proteome</keyword>
<dbReference type="Gene3D" id="1.25.40.10">
    <property type="entry name" value="Tetratricopeptide repeat domain"/>
    <property type="match status" value="1"/>
</dbReference>
<evidence type="ECO:0000313" key="1">
    <source>
        <dbReference type="EMBL" id="QIB64450.1"/>
    </source>
</evidence>
<organism evidence="1 2">
    <name type="scientific">Kineobactrum salinum</name>
    <dbReference type="NCBI Taxonomy" id="2708301"/>
    <lineage>
        <taxon>Bacteria</taxon>
        <taxon>Pseudomonadati</taxon>
        <taxon>Pseudomonadota</taxon>
        <taxon>Gammaproteobacteria</taxon>
        <taxon>Cellvibrionales</taxon>
        <taxon>Halieaceae</taxon>
        <taxon>Kineobactrum</taxon>
    </lineage>
</organism>
<protein>
    <submittedName>
        <fullName evidence="1">DUF924 domain-containing protein</fullName>
    </submittedName>
</protein>
<dbReference type="Gene3D" id="1.20.58.320">
    <property type="entry name" value="TPR-like"/>
    <property type="match status" value="1"/>
</dbReference>
<accession>A0A6C0TX90</accession>
<dbReference type="KEGG" id="kim:G3T16_02595"/>
<dbReference type="RefSeq" id="WP_163493700.1">
    <property type="nucleotide sequence ID" value="NZ_CP048711.1"/>
</dbReference>
<dbReference type="PANTHER" id="PTHR23004:SF7">
    <property type="entry name" value="DUF924-DOMAIN-CONTAINING PROTEIN"/>
    <property type="match status" value="1"/>
</dbReference>
<dbReference type="SUPFAM" id="SSF48452">
    <property type="entry name" value="TPR-like"/>
    <property type="match status" value="1"/>
</dbReference>
<evidence type="ECO:0000313" key="2">
    <source>
        <dbReference type="Proteomes" id="UP000477680"/>
    </source>
</evidence>
<sequence length="199" mass="22475">MHDPDTVLQFWFGDSTDDATVAAQQASLWWSKNSRIDAQIRERFESLVSAAAAGDLDSWRATAQGWLALIILLDQFPRNIYRDTPAAFALDPSAQKLCNEGLAADIDQQLRPIQRAFFYLPLEHAEDRALQARSVALFRSLAARQPPEQAALFQGFVDYAERHRVIIERFGRFPHRNAVLGRPSTAEETEFLQQPGSSF</sequence>
<dbReference type="Proteomes" id="UP000477680">
    <property type="component" value="Chromosome"/>
</dbReference>